<name>A0ABP8EMH8_9MICO</name>
<keyword evidence="2" id="KW-1185">Reference proteome</keyword>
<protein>
    <submittedName>
        <fullName evidence="1">Uncharacterized protein</fullName>
    </submittedName>
</protein>
<evidence type="ECO:0000313" key="1">
    <source>
        <dbReference type="EMBL" id="GAA4285143.1"/>
    </source>
</evidence>
<reference evidence="2" key="1">
    <citation type="journal article" date="2019" name="Int. J. Syst. Evol. Microbiol.">
        <title>The Global Catalogue of Microorganisms (GCM) 10K type strain sequencing project: providing services to taxonomists for standard genome sequencing and annotation.</title>
        <authorList>
            <consortium name="The Broad Institute Genomics Platform"/>
            <consortium name="The Broad Institute Genome Sequencing Center for Infectious Disease"/>
            <person name="Wu L."/>
            <person name="Ma J."/>
        </authorList>
    </citation>
    <scope>NUCLEOTIDE SEQUENCE [LARGE SCALE GENOMIC DNA]</scope>
    <source>
        <strain evidence="2">JCM 17458</strain>
    </source>
</reference>
<comment type="caution">
    <text evidence="1">The sequence shown here is derived from an EMBL/GenBank/DDBJ whole genome shotgun (WGS) entry which is preliminary data.</text>
</comment>
<sequence length="179" mass="19166">MSEDRFDRLFADLSAAHDGAEFHERVGEFGDLVAGEFADSLLVSRLAGSLGDRVELVVAGLPLSGVLREVGGDWCRISGGGPDPTDEAVVSLRALDSVRLRSTAQAGSSRVSVLSIASPLRGWAADRTECRIVYGAERQAADGKLDAVARDYVQLRRPGGRFELIPFSAIALVRCVRHS</sequence>
<dbReference type="RefSeq" id="WP_236865926.1">
    <property type="nucleotide sequence ID" value="NZ_BAABAZ010000008.1"/>
</dbReference>
<proteinExistence type="predicted"/>
<dbReference type="EMBL" id="BAABAZ010000008">
    <property type="protein sequence ID" value="GAA4285143.1"/>
    <property type="molecule type" value="Genomic_DNA"/>
</dbReference>
<gene>
    <name evidence="1" type="ORF">GCM10022261_26740</name>
</gene>
<dbReference type="Proteomes" id="UP001501586">
    <property type="component" value="Unassembled WGS sequence"/>
</dbReference>
<evidence type="ECO:0000313" key="2">
    <source>
        <dbReference type="Proteomes" id="UP001501586"/>
    </source>
</evidence>
<organism evidence="1 2">
    <name type="scientific">Brevibacterium daeguense</name>
    <dbReference type="NCBI Taxonomy" id="909936"/>
    <lineage>
        <taxon>Bacteria</taxon>
        <taxon>Bacillati</taxon>
        <taxon>Actinomycetota</taxon>
        <taxon>Actinomycetes</taxon>
        <taxon>Micrococcales</taxon>
        <taxon>Brevibacteriaceae</taxon>
        <taxon>Brevibacterium</taxon>
    </lineage>
</organism>
<accession>A0ABP8EMH8</accession>